<feature type="repeat" description="TPR" evidence="3">
    <location>
        <begin position="661"/>
        <end position="694"/>
    </location>
</feature>
<keyword evidence="1" id="KW-0677">Repeat</keyword>
<dbReference type="InterPro" id="IPR038765">
    <property type="entry name" value="Papain-like_cys_pep_sf"/>
</dbReference>
<dbReference type="PANTHER" id="PTHR44858:SF1">
    <property type="entry name" value="UDP-N-ACETYLGLUCOSAMINE--PEPTIDE N-ACETYLGLUCOSAMINYLTRANSFERASE SPINDLY-RELATED"/>
    <property type="match status" value="1"/>
</dbReference>
<dbReference type="AlphaFoldDB" id="A0A7G5ILK0"/>
<feature type="repeat" description="TPR" evidence="3">
    <location>
        <begin position="999"/>
        <end position="1032"/>
    </location>
</feature>
<dbReference type="Pfam" id="PF13432">
    <property type="entry name" value="TPR_16"/>
    <property type="match status" value="3"/>
</dbReference>
<sequence>MRTGLGLVAVALACGQQARAAEQVQIAPAPAWVVPVVVPASDEKQRAAPIELLLADRQLLLERGKVSSHTGLAMRINTPQGLAAGNISLPWRPETDVLTVHRLVIRRGDKVIDVLADQRFTVIRREQNLENAVLDGVLTANIQPEGLQVGDVLELAATVVSSDPVLGGRVEAVVADWNGLPVGRAHFRAQWPAALKVRLRQDGALPPLKPATANGRTVVALTLDGLMPEQPPKGAPLRYRYGRQIELTDFASWAEPAALLAPLYRKAAALPADGALMKEVERIRQLSPDPVKRAEAALALVQDRIRYVALAMGQGGLVPADAEVTWSRRYGDCKGKTVLLIGLLQALGITAEPVAVNVATGDGIDARLPMIGLFNHVLVRATIGDRSYWMDGTRQGDGSLARLRVPYFRWGLPLVERGATLVRMVPPPLTVPDEVTTIRMDARAGLAVPAPTTIEVLTRGDDAIGAKLGFAAVTEAARDQWMRDYWKRSYDFIEVKSMSQSFDAATGEHRLRMEGLARMDWSSGWYETDGTGVGYKADFRREPGPDRDAPFAVGYPVYEQLTQTILLPPGFPAMKADGKNDISETVAGREYRRTAFMEGSTFTVVRSERTIAPEFPAAEAPAAEERLRALAKETLYLRRPNSYRLTDAELKLAMAEQPTTVEALLERGGSLLDAERFDDALADFERAVTMQPNSAEVLAARGLAKVWKRDFAGARKDLDAAAALKPDVPRIFHARGVMADFEGKPADAVAAYSRALELKPNNSFALGRRAYAQQALGKTDAALSDAAQAIKLSPRWSDLYLLRANILRRQGKTEAAIAEATALMAANPEDAYAHAVAGSILAAFDRREEAMKAFDRAIAIRPDPYFYLARSARWLPSEKARKLADLDAALKLNPGYTSALAAKAETQADAGDIPGALATLDAALKTSPDDRGLLTVRGLLLAKKGDMARATKDFAAVSAKTTDATELNNLCWEKATAGVALAMALEECDRALKLAPGIAGFLDSRGMVLLRLGRLDEAIADYGKALAQEPDQAESLYGRAVAWARKGERAKSDADAAAAIKRDPKVKERFEGYGLTR</sequence>
<dbReference type="KEGG" id="sand:H3309_07255"/>
<dbReference type="InterPro" id="IPR024618">
    <property type="entry name" value="DUF3857"/>
</dbReference>
<evidence type="ECO:0000313" key="6">
    <source>
        <dbReference type="EMBL" id="QMW24242.1"/>
    </source>
</evidence>
<dbReference type="InterPro" id="IPR019734">
    <property type="entry name" value="TPR_rpt"/>
</dbReference>
<dbReference type="Gene3D" id="1.25.40.10">
    <property type="entry name" value="Tetratricopeptide repeat domain"/>
    <property type="match status" value="4"/>
</dbReference>
<feature type="repeat" description="TPR" evidence="3">
    <location>
        <begin position="729"/>
        <end position="762"/>
    </location>
</feature>
<keyword evidence="2 3" id="KW-0802">TPR repeat</keyword>
<dbReference type="Proteomes" id="UP000515292">
    <property type="component" value="Chromosome"/>
</dbReference>
<dbReference type="Pfam" id="PF13414">
    <property type="entry name" value="TPR_11"/>
    <property type="match status" value="1"/>
</dbReference>
<keyword evidence="4" id="KW-0732">Signal</keyword>
<dbReference type="Gene3D" id="2.60.40.3140">
    <property type="match status" value="1"/>
</dbReference>
<evidence type="ECO:0000256" key="1">
    <source>
        <dbReference type="ARBA" id="ARBA00022737"/>
    </source>
</evidence>
<dbReference type="PROSITE" id="PS50005">
    <property type="entry name" value="TPR"/>
    <property type="match status" value="4"/>
</dbReference>
<reference evidence="6 7" key="1">
    <citation type="submission" date="2020-07" db="EMBL/GenBank/DDBJ databases">
        <title>Complete genome sequence for Sandaracinobacter sp. M6.</title>
        <authorList>
            <person name="Tang Y."/>
            <person name="Liu Q."/>
            <person name="Guo Z."/>
            <person name="Lei P."/>
            <person name="Huang B."/>
        </authorList>
    </citation>
    <scope>NUCLEOTIDE SEQUENCE [LARGE SCALE GENOMIC DNA]</scope>
    <source>
        <strain evidence="6 7">M6</strain>
    </source>
</reference>
<dbReference type="InterPro" id="IPR050498">
    <property type="entry name" value="Ycf3"/>
</dbReference>
<proteinExistence type="predicted"/>
<protein>
    <submittedName>
        <fullName evidence="6">Tetratricopeptide repeat protein</fullName>
    </submittedName>
</protein>
<accession>A0A7G5ILK0</accession>
<dbReference type="Gene3D" id="3.10.620.30">
    <property type="match status" value="1"/>
</dbReference>
<dbReference type="SUPFAM" id="SSF54001">
    <property type="entry name" value="Cysteine proteinases"/>
    <property type="match status" value="1"/>
</dbReference>
<feature type="chain" id="PRO_5028934601" evidence="4">
    <location>
        <begin position="21"/>
        <end position="1077"/>
    </location>
</feature>
<evidence type="ECO:0000313" key="7">
    <source>
        <dbReference type="Proteomes" id="UP000515292"/>
    </source>
</evidence>
<dbReference type="InterPro" id="IPR011990">
    <property type="entry name" value="TPR-like_helical_dom_sf"/>
</dbReference>
<feature type="domain" description="DUF3857" evidence="5">
    <location>
        <begin position="63"/>
        <end position="220"/>
    </location>
</feature>
<feature type="signal peptide" evidence="4">
    <location>
        <begin position="1"/>
        <end position="20"/>
    </location>
</feature>
<evidence type="ECO:0000256" key="4">
    <source>
        <dbReference type="SAM" id="SignalP"/>
    </source>
</evidence>
<gene>
    <name evidence="6" type="ORF">H3309_07255</name>
</gene>
<evidence type="ECO:0000259" key="5">
    <source>
        <dbReference type="Pfam" id="PF12969"/>
    </source>
</evidence>
<dbReference type="SUPFAM" id="SSF48452">
    <property type="entry name" value="TPR-like"/>
    <property type="match status" value="2"/>
</dbReference>
<dbReference type="EMBL" id="CP059851">
    <property type="protein sequence ID" value="QMW24242.1"/>
    <property type="molecule type" value="Genomic_DNA"/>
</dbReference>
<name>A0A7G5ILK0_9SPHN</name>
<dbReference type="Pfam" id="PF12969">
    <property type="entry name" value="DUF3857"/>
    <property type="match status" value="1"/>
</dbReference>
<dbReference type="SMART" id="SM00028">
    <property type="entry name" value="TPR"/>
    <property type="match status" value="9"/>
</dbReference>
<dbReference type="PANTHER" id="PTHR44858">
    <property type="entry name" value="TETRATRICOPEPTIDE REPEAT PROTEIN 6"/>
    <property type="match status" value="1"/>
</dbReference>
<evidence type="ECO:0000256" key="2">
    <source>
        <dbReference type="ARBA" id="ARBA00022803"/>
    </source>
</evidence>
<keyword evidence="7" id="KW-1185">Reference proteome</keyword>
<evidence type="ECO:0000256" key="3">
    <source>
        <dbReference type="PROSITE-ProRule" id="PRU00339"/>
    </source>
</evidence>
<dbReference type="RefSeq" id="WP_182298088.1">
    <property type="nucleotide sequence ID" value="NZ_CP059851.1"/>
</dbReference>
<organism evidence="6 7">
    <name type="scientific">Sandaracinobacteroides saxicola</name>
    <dbReference type="NCBI Taxonomy" id="2759707"/>
    <lineage>
        <taxon>Bacteria</taxon>
        <taxon>Pseudomonadati</taxon>
        <taxon>Pseudomonadota</taxon>
        <taxon>Alphaproteobacteria</taxon>
        <taxon>Sphingomonadales</taxon>
        <taxon>Sphingosinicellaceae</taxon>
        <taxon>Sandaracinobacteroides</taxon>
    </lineage>
</organism>
<feature type="repeat" description="TPR" evidence="3">
    <location>
        <begin position="831"/>
        <end position="864"/>
    </location>
</feature>